<dbReference type="InterPro" id="IPR001503">
    <property type="entry name" value="Glyco_trans_10"/>
</dbReference>
<evidence type="ECO:0000259" key="4">
    <source>
        <dbReference type="Pfam" id="PF00852"/>
    </source>
</evidence>
<feature type="domain" description="Fucosyltransferase C-terminal" evidence="4">
    <location>
        <begin position="120"/>
        <end position="242"/>
    </location>
</feature>
<gene>
    <name evidence="6" type="ORF">H9848_12550</name>
</gene>
<dbReference type="PANTHER" id="PTHR11929:SF194">
    <property type="entry name" value="ALPHA-(1,3)-FUCOSYLTRANSFERASE 10"/>
    <property type="match status" value="1"/>
</dbReference>
<keyword evidence="3" id="KW-0808">Transferase</keyword>
<dbReference type="EMBL" id="DXEN01000092">
    <property type="protein sequence ID" value="HIX87415.1"/>
    <property type="molecule type" value="Genomic_DNA"/>
</dbReference>
<dbReference type="GO" id="GO:0016020">
    <property type="term" value="C:membrane"/>
    <property type="evidence" value="ECO:0007669"/>
    <property type="project" value="InterPro"/>
</dbReference>
<organism evidence="6 7">
    <name type="scientific">Candidatus Parabacteroides intestinigallinarum</name>
    <dbReference type="NCBI Taxonomy" id="2838722"/>
    <lineage>
        <taxon>Bacteria</taxon>
        <taxon>Pseudomonadati</taxon>
        <taxon>Bacteroidota</taxon>
        <taxon>Bacteroidia</taxon>
        <taxon>Bacteroidales</taxon>
        <taxon>Tannerellaceae</taxon>
        <taxon>Parabacteroides</taxon>
    </lineage>
</organism>
<sequence>MRVYFVDFWKGFDANDNFFIHRLRSLGLDVCLDSERPEYLFCSSFGHAHLRYTDCVKIYFTGENDVPDFNWYDYAMAFHPLSFGDRYLRFPLYVLYKGFEGLSEKCFDASTALDRKFCNFVYSNARWADPFRDRFFRELSKYKKIDSGGRHLNNIGGPVADKMTFIRDYKFTIAFENSALPGYTTEKLMEPMVVNSLPIYWGNPCVEDDFNERSFIRVRSEVDMKRAIEEIIRLDTDDDAYLVKLSEPWTLPDMRPADWLARLDAFLLSIFKQSPEEARRCTEYGFARLYRQKVRKRERINRLFFWRK</sequence>
<dbReference type="Pfam" id="PF00852">
    <property type="entry name" value="Glyco_transf_10"/>
    <property type="match status" value="1"/>
</dbReference>
<evidence type="ECO:0000259" key="5">
    <source>
        <dbReference type="Pfam" id="PF18025"/>
    </source>
</evidence>
<evidence type="ECO:0000313" key="6">
    <source>
        <dbReference type="EMBL" id="HIX87415.1"/>
    </source>
</evidence>
<dbReference type="AlphaFoldDB" id="A0A9D2BR57"/>
<evidence type="ECO:0000256" key="3">
    <source>
        <dbReference type="ARBA" id="ARBA00022679"/>
    </source>
</evidence>
<dbReference type="Pfam" id="PF18025">
    <property type="entry name" value="FucT_N"/>
    <property type="match status" value="1"/>
</dbReference>
<accession>A0A9D2BR57</accession>
<dbReference type="GO" id="GO:0008417">
    <property type="term" value="F:fucosyltransferase activity"/>
    <property type="evidence" value="ECO:0007669"/>
    <property type="project" value="InterPro"/>
</dbReference>
<reference evidence="6" key="1">
    <citation type="journal article" date="2021" name="PeerJ">
        <title>Extensive microbial diversity within the chicken gut microbiome revealed by metagenomics and culture.</title>
        <authorList>
            <person name="Gilroy R."/>
            <person name="Ravi A."/>
            <person name="Getino M."/>
            <person name="Pursley I."/>
            <person name="Horton D.L."/>
            <person name="Alikhan N.F."/>
            <person name="Baker D."/>
            <person name="Gharbi K."/>
            <person name="Hall N."/>
            <person name="Watson M."/>
            <person name="Adriaenssens E.M."/>
            <person name="Foster-Nyarko E."/>
            <person name="Jarju S."/>
            <person name="Secka A."/>
            <person name="Antonio M."/>
            <person name="Oren A."/>
            <person name="Chaudhuri R.R."/>
            <person name="La Ragione R."/>
            <person name="Hildebrand F."/>
            <person name="Pallen M.J."/>
        </authorList>
    </citation>
    <scope>NUCLEOTIDE SEQUENCE</scope>
    <source>
        <strain evidence="6">ChiHecec2B26-12326</strain>
    </source>
</reference>
<dbReference type="PANTHER" id="PTHR11929">
    <property type="entry name" value="ALPHA- 1,3 -FUCOSYLTRANSFERASE"/>
    <property type="match status" value="1"/>
</dbReference>
<proteinExistence type="inferred from homology"/>
<dbReference type="SUPFAM" id="SSF53756">
    <property type="entry name" value="UDP-Glycosyltransferase/glycogen phosphorylase"/>
    <property type="match status" value="1"/>
</dbReference>
<evidence type="ECO:0000256" key="1">
    <source>
        <dbReference type="ARBA" id="ARBA00008919"/>
    </source>
</evidence>
<dbReference type="InterPro" id="IPR055270">
    <property type="entry name" value="Glyco_tran_10_C"/>
</dbReference>
<evidence type="ECO:0000256" key="2">
    <source>
        <dbReference type="ARBA" id="ARBA00022676"/>
    </source>
</evidence>
<name>A0A9D2BR57_9BACT</name>
<evidence type="ECO:0000313" key="7">
    <source>
        <dbReference type="Proteomes" id="UP000823847"/>
    </source>
</evidence>
<comment type="similarity">
    <text evidence="1">Belongs to the glycosyltransferase 10 family.</text>
</comment>
<dbReference type="InterPro" id="IPR041058">
    <property type="entry name" value="FucT_N"/>
</dbReference>
<protein>
    <submittedName>
        <fullName evidence="6">Glycosyltransferase</fullName>
    </submittedName>
</protein>
<dbReference type="Proteomes" id="UP000823847">
    <property type="component" value="Unassembled WGS sequence"/>
</dbReference>
<reference evidence="6" key="2">
    <citation type="submission" date="2021-04" db="EMBL/GenBank/DDBJ databases">
        <authorList>
            <person name="Gilroy R."/>
        </authorList>
    </citation>
    <scope>NUCLEOTIDE SEQUENCE</scope>
    <source>
        <strain evidence="6">ChiHecec2B26-12326</strain>
    </source>
</reference>
<dbReference type="InterPro" id="IPR038577">
    <property type="entry name" value="GT10-like_C_sf"/>
</dbReference>
<keyword evidence="2" id="KW-0328">Glycosyltransferase</keyword>
<feature type="domain" description="Alpha-(1,3)-fucosyltransferase FucT N-terminal" evidence="5">
    <location>
        <begin position="3"/>
        <end position="96"/>
    </location>
</feature>
<comment type="caution">
    <text evidence="6">The sequence shown here is derived from an EMBL/GenBank/DDBJ whole genome shotgun (WGS) entry which is preliminary data.</text>
</comment>
<dbReference type="Gene3D" id="3.40.50.11660">
    <property type="entry name" value="Glycosyl transferase family 10, C-terminal domain"/>
    <property type="match status" value="1"/>
</dbReference>